<evidence type="ECO:0000256" key="2">
    <source>
        <dbReference type="ARBA" id="ARBA00009054"/>
    </source>
</evidence>
<dbReference type="NCBIfam" id="NF010748">
    <property type="entry name" value="PRK14150.1"/>
    <property type="match status" value="1"/>
</dbReference>
<organism evidence="14 15">
    <name type="scientific">Oceanococcus atlanticus</name>
    <dbReference type="NCBI Taxonomy" id="1317117"/>
    <lineage>
        <taxon>Bacteria</taxon>
        <taxon>Pseudomonadati</taxon>
        <taxon>Pseudomonadota</taxon>
        <taxon>Gammaproteobacteria</taxon>
        <taxon>Chromatiales</taxon>
        <taxon>Oceanococcaceae</taxon>
        <taxon>Oceanococcus</taxon>
    </lineage>
</organism>
<dbReference type="FunFam" id="2.30.22.10:FF:000001">
    <property type="entry name" value="Protein GrpE"/>
    <property type="match status" value="1"/>
</dbReference>
<dbReference type="GO" id="GO:0051082">
    <property type="term" value="F:unfolded protein binding"/>
    <property type="evidence" value="ECO:0007669"/>
    <property type="project" value="TreeGrafter"/>
</dbReference>
<dbReference type="SUPFAM" id="SSF58014">
    <property type="entry name" value="Coiled-coil domain of nucleotide exchange factor GrpE"/>
    <property type="match status" value="1"/>
</dbReference>
<dbReference type="EMBL" id="AQQV01000003">
    <property type="protein sequence ID" value="ORE86053.1"/>
    <property type="molecule type" value="Genomic_DNA"/>
</dbReference>
<gene>
    <name evidence="10" type="primary">grpE</name>
    <name evidence="14" type="ORF">ATO7_12188</name>
</gene>
<comment type="subcellular location">
    <subcellularLocation>
        <location evidence="1 10">Cytoplasm</location>
    </subcellularLocation>
</comment>
<evidence type="ECO:0000256" key="9">
    <source>
        <dbReference type="ARBA" id="ARBA00076414"/>
    </source>
</evidence>
<dbReference type="AlphaFoldDB" id="A0A1Y1SBX3"/>
<feature type="compositionally biased region" description="Polar residues" evidence="13">
    <location>
        <begin position="17"/>
        <end position="27"/>
    </location>
</feature>
<evidence type="ECO:0000256" key="12">
    <source>
        <dbReference type="RuleBase" id="RU004478"/>
    </source>
</evidence>
<evidence type="ECO:0000256" key="4">
    <source>
        <dbReference type="ARBA" id="ARBA00022490"/>
    </source>
</evidence>
<dbReference type="InterPro" id="IPR009012">
    <property type="entry name" value="GrpE_head"/>
</dbReference>
<evidence type="ECO:0000256" key="10">
    <source>
        <dbReference type="HAMAP-Rule" id="MF_01151"/>
    </source>
</evidence>
<evidence type="ECO:0000256" key="1">
    <source>
        <dbReference type="ARBA" id="ARBA00004496"/>
    </source>
</evidence>
<dbReference type="SUPFAM" id="SSF51064">
    <property type="entry name" value="Head domain of nucleotide exchange factor GrpE"/>
    <property type="match status" value="1"/>
</dbReference>
<keyword evidence="15" id="KW-1185">Reference proteome</keyword>
<dbReference type="PANTHER" id="PTHR21237">
    <property type="entry name" value="GRPE PROTEIN"/>
    <property type="match status" value="1"/>
</dbReference>
<comment type="subunit">
    <text evidence="3 10">Homodimer.</text>
</comment>
<dbReference type="STRING" id="1317117.ATO7_12188"/>
<evidence type="ECO:0000256" key="8">
    <source>
        <dbReference type="ARBA" id="ARBA00072274"/>
    </source>
</evidence>
<reference evidence="14 15" key="1">
    <citation type="submission" date="2013-04" db="EMBL/GenBank/DDBJ databases">
        <title>Oceanococcus atlanticus 22II-S10r2 Genome Sequencing.</title>
        <authorList>
            <person name="Lai Q."/>
            <person name="Li G."/>
            <person name="Shao Z."/>
        </authorList>
    </citation>
    <scope>NUCLEOTIDE SEQUENCE [LARGE SCALE GENOMIC DNA]</scope>
    <source>
        <strain evidence="14 15">22II-S10r2</strain>
    </source>
</reference>
<accession>A0A1Y1SBX3</accession>
<dbReference type="PROSITE" id="PS01071">
    <property type="entry name" value="GRPE"/>
    <property type="match status" value="1"/>
</dbReference>
<dbReference type="GO" id="GO:0000774">
    <property type="term" value="F:adenyl-nucleotide exchange factor activity"/>
    <property type="evidence" value="ECO:0007669"/>
    <property type="project" value="InterPro"/>
</dbReference>
<dbReference type="Pfam" id="PF01025">
    <property type="entry name" value="GrpE"/>
    <property type="match status" value="1"/>
</dbReference>
<keyword evidence="6 10" id="KW-0143">Chaperone</keyword>
<dbReference type="InterPro" id="IPR013805">
    <property type="entry name" value="GrpE_CC"/>
</dbReference>
<dbReference type="Proteomes" id="UP000192342">
    <property type="component" value="Unassembled WGS sequence"/>
</dbReference>
<dbReference type="GO" id="GO:0005829">
    <property type="term" value="C:cytosol"/>
    <property type="evidence" value="ECO:0007669"/>
    <property type="project" value="TreeGrafter"/>
</dbReference>
<comment type="caution">
    <text evidence="14">The sequence shown here is derived from an EMBL/GenBank/DDBJ whole genome shotgun (WGS) entry which is preliminary data.</text>
</comment>
<dbReference type="OrthoDB" id="9789811at2"/>
<keyword evidence="5 10" id="KW-0346">Stress response</keyword>
<dbReference type="GO" id="GO:0051087">
    <property type="term" value="F:protein-folding chaperone binding"/>
    <property type="evidence" value="ECO:0007669"/>
    <property type="project" value="InterPro"/>
</dbReference>
<dbReference type="RefSeq" id="WP_083562108.1">
    <property type="nucleotide sequence ID" value="NZ_AQQV01000003.1"/>
</dbReference>
<evidence type="ECO:0000256" key="11">
    <source>
        <dbReference type="RuleBase" id="RU000639"/>
    </source>
</evidence>
<evidence type="ECO:0000256" key="3">
    <source>
        <dbReference type="ARBA" id="ARBA00011738"/>
    </source>
</evidence>
<evidence type="ECO:0000313" key="14">
    <source>
        <dbReference type="EMBL" id="ORE86053.1"/>
    </source>
</evidence>
<dbReference type="GO" id="GO:0006457">
    <property type="term" value="P:protein folding"/>
    <property type="evidence" value="ECO:0007669"/>
    <property type="project" value="InterPro"/>
</dbReference>
<keyword evidence="4 10" id="KW-0963">Cytoplasm</keyword>
<dbReference type="NCBIfam" id="NF010737">
    <property type="entry name" value="PRK14139.1"/>
    <property type="match status" value="1"/>
</dbReference>
<comment type="similarity">
    <text evidence="2 10 12">Belongs to the GrpE family.</text>
</comment>
<dbReference type="Gene3D" id="2.30.22.10">
    <property type="entry name" value="Head domain of nucleotide exchange factor GrpE"/>
    <property type="match status" value="1"/>
</dbReference>
<evidence type="ECO:0000256" key="7">
    <source>
        <dbReference type="ARBA" id="ARBA00053401"/>
    </source>
</evidence>
<comment type="function">
    <text evidence="7 10 11">Participates actively in the response to hyperosmotic and heat shock by preventing the aggregation of stress-denatured proteins, in association with DnaK and GrpE. It is the nucleotide exchange factor for DnaK and may function as a thermosensor. Unfolded proteins bind initially to DnaJ; upon interaction with the DnaJ-bound protein, DnaK hydrolyzes its bound ATP, resulting in the formation of a stable complex. GrpE releases ADP from DnaK; ATP binding to DnaK triggers the release of the substrate protein, thus completing the reaction cycle. Several rounds of ATP-dependent interactions between DnaJ, DnaK and GrpE are required for fully efficient folding.</text>
</comment>
<proteinExistence type="inferred from homology"/>
<evidence type="ECO:0000256" key="5">
    <source>
        <dbReference type="ARBA" id="ARBA00023016"/>
    </source>
</evidence>
<evidence type="ECO:0000256" key="13">
    <source>
        <dbReference type="SAM" id="MobiDB-lite"/>
    </source>
</evidence>
<name>A0A1Y1SBX3_9GAMM</name>
<dbReference type="CDD" id="cd00446">
    <property type="entry name" value="GrpE"/>
    <property type="match status" value="1"/>
</dbReference>
<sequence length="194" mass="20925">MQQEPNANPDQPEGPDQTDNAADQNVSAAGEPSVDELKAQLAEAQAKADENWERCLRATAEQDNIRKRAEREVDAARRFALEKFAQDLLAVSDSLEMGLKAARDAGADEKYIEGTALTAKMFGDVLARHGVQVVDPKGESFDPARHEAMSAVPSAEVAPNTVIDVMQKGYVLNERVLRPAMVIVSRAVPTDGAA</sequence>
<dbReference type="Gene3D" id="3.90.20.20">
    <property type="match status" value="1"/>
</dbReference>
<evidence type="ECO:0000313" key="15">
    <source>
        <dbReference type="Proteomes" id="UP000192342"/>
    </source>
</evidence>
<feature type="region of interest" description="Disordered" evidence="13">
    <location>
        <begin position="1"/>
        <end position="49"/>
    </location>
</feature>
<dbReference type="PRINTS" id="PR00773">
    <property type="entry name" value="GRPEPROTEIN"/>
</dbReference>
<dbReference type="GO" id="GO:0042803">
    <property type="term" value="F:protein homodimerization activity"/>
    <property type="evidence" value="ECO:0007669"/>
    <property type="project" value="InterPro"/>
</dbReference>
<evidence type="ECO:0000256" key="6">
    <source>
        <dbReference type="ARBA" id="ARBA00023186"/>
    </source>
</evidence>
<dbReference type="InterPro" id="IPR000740">
    <property type="entry name" value="GrpE"/>
</dbReference>
<protein>
    <recommendedName>
        <fullName evidence="8 10">Protein GrpE</fullName>
    </recommendedName>
    <alternativeName>
        <fullName evidence="9 10">HSP-70 cofactor</fullName>
    </alternativeName>
</protein>
<dbReference type="PANTHER" id="PTHR21237:SF23">
    <property type="entry name" value="GRPE PROTEIN HOMOLOG, MITOCHONDRIAL"/>
    <property type="match status" value="1"/>
</dbReference>
<dbReference type="HAMAP" id="MF_01151">
    <property type="entry name" value="GrpE"/>
    <property type="match status" value="1"/>
</dbReference>